<keyword evidence="2" id="KW-0802">TPR repeat</keyword>
<evidence type="ECO:0000256" key="1">
    <source>
        <dbReference type="ARBA" id="ARBA00022737"/>
    </source>
</evidence>
<evidence type="ECO:0000313" key="4">
    <source>
        <dbReference type="Proteomes" id="UP000030759"/>
    </source>
</evidence>
<dbReference type="EMBL" id="KE665115">
    <property type="protein sequence ID" value="ERE89089.1"/>
    <property type="molecule type" value="Genomic_DNA"/>
</dbReference>
<dbReference type="InterPro" id="IPR021183">
    <property type="entry name" value="NatA_aux_su"/>
</dbReference>
<dbReference type="InterPro" id="IPR011990">
    <property type="entry name" value="TPR-like_helical_dom_sf"/>
</dbReference>
<protein>
    <submittedName>
        <fullName evidence="3">N-alpha-acetyltransferase 16, NatA auxiliary subunit</fullName>
    </submittedName>
</protein>
<dbReference type="AlphaFoldDB" id="A0A061INJ5"/>
<evidence type="ECO:0000313" key="3">
    <source>
        <dbReference type="EMBL" id="ERE89089.1"/>
    </source>
</evidence>
<dbReference type="Proteomes" id="UP000030759">
    <property type="component" value="Unassembled WGS sequence"/>
</dbReference>
<evidence type="ECO:0000256" key="2">
    <source>
        <dbReference type="ARBA" id="ARBA00022803"/>
    </source>
</evidence>
<keyword evidence="3" id="KW-0808">Transferase</keyword>
<dbReference type="PANTHER" id="PTHR22767">
    <property type="entry name" value="N-TERMINAL ACETYLTRANSFERASE-RELATED"/>
    <property type="match status" value="1"/>
</dbReference>
<name>A0A061INJ5_CRIGR</name>
<gene>
    <name evidence="3" type="ORF">H671_1g2589</name>
</gene>
<dbReference type="Gene3D" id="1.25.40.1040">
    <property type="match status" value="1"/>
</dbReference>
<dbReference type="Pfam" id="PF12569">
    <property type="entry name" value="NatA_aux_su"/>
    <property type="match status" value="2"/>
</dbReference>
<sequence length="230" mass="26535">MTKHHDQENGEKEPPTTLLWVQYFLAQHFDKLGQYLLALEYINAVIAGTPTLIELFYIKAKIYKHIGNLKEAAKWMDEAQSLDTADRFINSKCAKYMLRANMIKEAEEMCSKFTRSVFQIRFLTVVLHECGCVNTCHINSGTQGVQKRILHLLELELEVVEGTSAMENLNEMQCMWFETECILAYQRLGRYGDALKKCHEVEREERSRKCTPEAVLSSPQLWGHSAPLFP</sequence>
<proteinExistence type="predicted"/>
<accession>A0A061INJ5</accession>
<dbReference type="GO" id="GO:0016740">
    <property type="term" value="F:transferase activity"/>
    <property type="evidence" value="ECO:0007669"/>
    <property type="project" value="UniProtKB-KW"/>
</dbReference>
<dbReference type="GO" id="GO:0031415">
    <property type="term" value="C:NatA complex"/>
    <property type="evidence" value="ECO:0007669"/>
    <property type="project" value="TreeGrafter"/>
</dbReference>
<keyword evidence="1" id="KW-0677">Repeat</keyword>
<organism evidence="3 4">
    <name type="scientific">Cricetulus griseus</name>
    <name type="common">Chinese hamster</name>
    <name type="synonym">Cricetulus barabensis griseus</name>
    <dbReference type="NCBI Taxonomy" id="10029"/>
    <lineage>
        <taxon>Eukaryota</taxon>
        <taxon>Metazoa</taxon>
        <taxon>Chordata</taxon>
        <taxon>Craniata</taxon>
        <taxon>Vertebrata</taxon>
        <taxon>Euteleostomi</taxon>
        <taxon>Mammalia</taxon>
        <taxon>Eutheria</taxon>
        <taxon>Euarchontoglires</taxon>
        <taxon>Glires</taxon>
        <taxon>Rodentia</taxon>
        <taxon>Myomorpha</taxon>
        <taxon>Muroidea</taxon>
        <taxon>Cricetidae</taxon>
        <taxon>Cricetinae</taxon>
        <taxon>Cricetulus</taxon>
    </lineage>
</organism>
<dbReference type="PANTHER" id="PTHR22767:SF5">
    <property type="entry name" value="N-ALPHA-ACETYLTRANSFERASE 16, NATA AUXILIARY SUBUNIT"/>
    <property type="match status" value="1"/>
</dbReference>
<dbReference type="SUPFAM" id="SSF48452">
    <property type="entry name" value="TPR-like"/>
    <property type="match status" value="1"/>
</dbReference>
<reference evidence="4" key="1">
    <citation type="journal article" date="2013" name="Nat. Biotechnol.">
        <title>Chinese hamster genome sequenced from sorted chromosomes.</title>
        <authorList>
            <person name="Brinkrolf K."/>
            <person name="Rupp O."/>
            <person name="Laux H."/>
            <person name="Kollin F."/>
            <person name="Ernst W."/>
            <person name="Linke B."/>
            <person name="Kofler R."/>
            <person name="Romand S."/>
            <person name="Hesse F."/>
            <person name="Budach W.E."/>
            <person name="Galosy S."/>
            <person name="Muller D."/>
            <person name="Noll T."/>
            <person name="Wienberg J."/>
            <person name="Jostock T."/>
            <person name="Leonard M."/>
            <person name="Grillari J."/>
            <person name="Tauch A."/>
            <person name="Goesmann A."/>
            <person name="Helk B."/>
            <person name="Mott J.E."/>
            <person name="Puhler A."/>
            <person name="Borth N."/>
        </authorList>
    </citation>
    <scope>NUCLEOTIDE SEQUENCE [LARGE SCALE GENOMIC DNA]</scope>
    <source>
        <strain evidence="4">17A/GY</strain>
    </source>
</reference>